<evidence type="ECO:0000313" key="3">
    <source>
        <dbReference type="EMBL" id="RAL47211.1"/>
    </source>
</evidence>
<dbReference type="PANTHER" id="PTHR12482">
    <property type="entry name" value="LIPASE ROG1-RELATED-RELATED"/>
    <property type="match status" value="1"/>
</dbReference>
<evidence type="ECO:0000313" key="4">
    <source>
        <dbReference type="Proteomes" id="UP000249390"/>
    </source>
</evidence>
<dbReference type="PANTHER" id="PTHR12482:SF41">
    <property type="entry name" value="ALPHA_BETA-HYDROLASES SUPERFAMILY PROTEIN"/>
    <property type="match status" value="1"/>
</dbReference>
<dbReference type="SUPFAM" id="SSF53474">
    <property type="entry name" value="alpha/beta-Hydrolases"/>
    <property type="match status" value="1"/>
</dbReference>
<keyword evidence="4" id="KW-1185">Reference proteome</keyword>
<dbReference type="AlphaFoldDB" id="A0A328DST8"/>
<proteinExistence type="predicted"/>
<feature type="compositionally biased region" description="Basic and acidic residues" evidence="1">
    <location>
        <begin position="1"/>
        <end position="18"/>
    </location>
</feature>
<reference evidence="3 4" key="1">
    <citation type="submission" date="2018-06" db="EMBL/GenBank/DDBJ databases">
        <title>The Genome of Cuscuta australis (Dodder) Provides Insight into the Evolution of Plant Parasitism.</title>
        <authorList>
            <person name="Liu H."/>
        </authorList>
    </citation>
    <scope>NUCLEOTIDE SEQUENCE [LARGE SCALE GENOMIC DNA]</scope>
    <source>
        <strain evidence="4">cv. Yunnan</strain>
        <tissue evidence="3">Vines</tissue>
    </source>
</reference>
<sequence length="419" mass="46505">MASEVKSEPDFSFKKADSEMGMAENKKNSTLSINGKRRFKKRSHLFPCMRLDEEVPTEERPDGDGGLDVEAAGKGQRSTHLVVMVNGIIGSAENWKFSAKQFVRAFPKDVIVHCSKSNSKTLTFDGIDVTGRRLAHEVISVVQRYPDLQKISFIGHSLGGLISRYAIAKLYSQGCAEKRNGEGVTVNGCKCNSSVLRKGNIAGLEPVNFITIATPHLGCRGHKQVPAFCGLYSMEKAASRASWMLGRTGRHLFLTDNNKGKDPLLVQMATDSEDLPFISALEAFKRRVAYANIHFDQIVGWSTSSIRPTNELPKRKNLIMKSIIEKYPHIVNLEAAAKNSTSQQSQGSVVIARTKHKATHFEEAMIKGLTTKLSWDRVDVSFRGSKQRFFAHNAIQVQTYCLNSDGADVIQHMIDNFVL</sequence>
<protein>
    <recommendedName>
        <fullName evidence="2">DUF676 domain-containing protein</fullName>
    </recommendedName>
</protein>
<dbReference type="InterPro" id="IPR007751">
    <property type="entry name" value="DUF676_lipase-like"/>
</dbReference>
<dbReference type="Pfam" id="PF05057">
    <property type="entry name" value="DUF676"/>
    <property type="match status" value="1"/>
</dbReference>
<organism evidence="3 4">
    <name type="scientific">Cuscuta australis</name>
    <dbReference type="NCBI Taxonomy" id="267555"/>
    <lineage>
        <taxon>Eukaryota</taxon>
        <taxon>Viridiplantae</taxon>
        <taxon>Streptophyta</taxon>
        <taxon>Embryophyta</taxon>
        <taxon>Tracheophyta</taxon>
        <taxon>Spermatophyta</taxon>
        <taxon>Magnoliopsida</taxon>
        <taxon>eudicotyledons</taxon>
        <taxon>Gunneridae</taxon>
        <taxon>Pentapetalae</taxon>
        <taxon>asterids</taxon>
        <taxon>lamiids</taxon>
        <taxon>Solanales</taxon>
        <taxon>Convolvulaceae</taxon>
        <taxon>Cuscuteae</taxon>
        <taxon>Cuscuta</taxon>
        <taxon>Cuscuta subgen. Grammica</taxon>
        <taxon>Cuscuta sect. Cleistogrammica</taxon>
    </lineage>
</organism>
<name>A0A328DST8_9ASTE</name>
<accession>A0A328DST8</accession>
<comment type="caution">
    <text evidence="3">The sequence shown here is derived from an EMBL/GenBank/DDBJ whole genome shotgun (WGS) entry which is preliminary data.</text>
</comment>
<dbReference type="Proteomes" id="UP000249390">
    <property type="component" value="Unassembled WGS sequence"/>
</dbReference>
<feature type="region of interest" description="Disordered" evidence="1">
    <location>
        <begin position="1"/>
        <end position="34"/>
    </location>
</feature>
<feature type="domain" description="DUF676" evidence="2">
    <location>
        <begin position="78"/>
        <end position="303"/>
    </location>
</feature>
<dbReference type="Gene3D" id="3.40.50.1820">
    <property type="entry name" value="alpha/beta hydrolase"/>
    <property type="match status" value="1"/>
</dbReference>
<evidence type="ECO:0000256" key="1">
    <source>
        <dbReference type="SAM" id="MobiDB-lite"/>
    </source>
</evidence>
<dbReference type="InterPro" id="IPR029058">
    <property type="entry name" value="AB_hydrolase_fold"/>
</dbReference>
<gene>
    <name evidence="3" type="ORF">DM860_013176</name>
</gene>
<dbReference type="EMBL" id="NQVE01000115">
    <property type="protein sequence ID" value="RAL47211.1"/>
    <property type="molecule type" value="Genomic_DNA"/>
</dbReference>
<dbReference type="InterPro" id="IPR044294">
    <property type="entry name" value="Lipase-like"/>
</dbReference>
<evidence type="ECO:0000259" key="2">
    <source>
        <dbReference type="Pfam" id="PF05057"/>
    </source>
</evidence>